<protein>
    <recommendedName>
        <fullName evidence="2">protein-tyrosine-phosphatase</fullName>
        <ecNumber evidence="2">3.1.3.48</ecNumber>
    </recommendedName>
</protein>
<evidence type="ECO:0000256" key="1">
    <source>
        <dbReference type="ARBA" id="ARBA00008601"/>
    </source>
</evidence>
<dbReference type="GO" id="GO:0004725">
    <property type="term" value="F:protein tyrosine phosphatase activity"/>
    <property type="evidence" value="ECO:0007669"/>
    <property type="project" value="UniProtKB-EC"/>
</dbReference>
<dbReference type="PANTHER" id="PTHR10159">
    <property type="entry name" value="DUAL SPECIFICITY PROTEIN PHOSPHATASE"/>
    <property type="match status" value="1"/>
</dbReference>
<evidence type="ECO:0000256" key="4">
    <source>
        <dbReference type="ARBA" id="ARBA00022912"/>
    </source>
</evidence>
<feature type="region of interest" description="Disordered" evidence="5">
    <location>
        <begin position="73"/>
        <end position="93"/>
    </location>
</feature>
<dbReference type="AlphaFoldDB" id="A0A7E4ZRK8"/>
<evidence type="ECO:0000256" key="2">
    <source>
        <dbReference type="ARBA" id="ARBA00013064"/>
    </source>
</evidence>
<reference evidence="8" key="2">
    <citation type="submission" date="2020-10" db="UniProtKB">
        <authorList>
            <consortium name="WormBaseParasite"/>
        </authorList>
    </citation>
    <scope>IDENTIFICATION</scope>
</reference>
<name>A0A7E4ZRK8_PANRE</name>
<dbReference type="WBParaSite" id="Pan_g12938.t1">
    <property type="protein sequence ID" value="Pan_g12938.t1"/>
    <property type="gene ID" value="Pan_g12938"/>
</dbReference>
<dbReference type="Pfam" id="PF00782">
    <property type="entry name" value="DSPc"/>
    <property type="match status" value="1"/>
</dbReference>
<keyword evidence="3" id="KW-0378">Hydrolase</keyword>
<feature type="domain" description="Tyrosine-protein phosphatase" evidence="6">
    <location>
        <begin position="126"/>
        <end position="324"/>
    </location>
</feature>
<evidence type="ECO:0000313" key="7">
    <source>
        <dbReference type="Proteomes" id="UP000492821"/>
    </source>
</evidence>
<dbReference type="GO" id="GO:0005737">
    <property type="term" value="C:cytoplasm"/>
    <property type="evidence" value="ECO:0007669"/>
    <property type="project" value="TreeGrafter"/>
</dbReference>
<evidence type="ECO:0000313" key="8">
    <source>
        <dbReference type="WBParaSite" id="Pan_g12938.t1"/>
    </source>
</evidence>
<organism evidence="7 8">
    <name type="scientific">Panagrellus redivivus</name>
    <name type="common">Microworm</name>
    <dbReference type="NCBI Taxonomy" id="6233"/>
    <lineage>
        <taxon>Eukaryota</taxon>
        <taxon>Metazoa</taxon>
        <taxon>Ecdysozoa</taxon>
        <taxon>Nematoda</taxon>
        <taxon>Chromadorea</taxon>
        <taxon>Rhabditida</taxon>
        <taxon>Tylenchina</taxon>
        <taxon>Panagrolaimomorpha</taxon>
        <taxon>Panagrolaimoidea</taxon>
        <taxon>Panagrolaimidae</taxon>
        <taxon>Panagrellus</taxon>
    </lineage>
</organism>
<dbReference type="GO" id="GO:0043409">
    <property type="term" value="P:negative regulation of MAPK cascade"/>
    <property type="evidence" value="ECO:0007669"/>
    <property type="project" value="TreeGrafter"/>
</dbReference>
<dbReference type="PANTHER" id="PTHR10159:SF529">
    <property type="entry name" value="TYROSINE-PROTEIN PHOSPHATASE DOMAIN-CONTAINING PROTEIN"/>
    <property type="match status" value="1"/>
</dbReference>
<dbReference type="SMART" id="SM00195">
    <property type="entry name" value="DSPc"/>
    <property type="match status" value="1"/>
</dbReference>
<dbReference type="InterPro" id="IPR020422">
    <property type="entry name" value="TYR_PHOSPHATASE_DUAL_dom"/>
</dbReference>
<dbReference type="Gene3D" id="3.90.190.10">
    <property type="entry name" value="Protein tyrosine phosphatase superfamily"/>
    <property type="match status" value="1"/>
</dbReference>
<keyword evidence="7" id="KW-1185">Reference proteome</keyword>
<feature type="compositionally biased region" description="Basic and acidic residues" evidence="5">
    <location>
        <begin position="83"/>
        <end position="93"/>
    </location>
</feature>
<comment type="similarity">
    <text evidence="1">Belongs to the protein-tyrosine phosphatase family. Non-receptor class dual specificity subfamily.</text>
</comment>
<dbReference type="CDD" id="cd14498">
    <property type="entry name" value="DSP"/>
    <property type="match status" value="1"/>
</dbReference>
<keyword evidence="4" id="KW-0904">Protein phosphatase</keyword>
<evidence type="ECO:0000259" key="6">
    <source>
        <dbReference type="SMART" id="SM00195"/>
    </source>
</evidence>
<dbReference type="Proteomes" id="UP000492821">
    <property type="component" value="Unassembled WGS sequence"/>
</dbReference>
<evidence type="ECO:0000256" key="5">
    <source>
        <dbReference type="SAM" id="MobiDB-lite"/>
    </source>
</evidence>
<sequence>MSISSIDGRASTADSTSENGSFYSRRSSSRNSTTYSVCSTIVDSNHIHISLLKRDSVASDGSFPLGEVRVLEDSSSEAVTPKPPDESTEAEKLEQEKVRLDAERKATEAAIAATALWHKNLYIGQSVFKINDFVFCGGSDEAYNNSLLCRLDITFLIDVNASDKLDAIRMRTEVPCACGQVIPHSRTTLQIRLPDDSYDMMLPPRTAHHRRFQGRDATVALVQPTKSVVGIDDETDVNVYFEEAVACIERAKQAKKCVLIHSARCRNRAPAFAAAYLMYSENLTRLQAVAKVQQCFKDITMSKRRPGIAISDGFQRALGRWQTFCAKKRANPKVNDDIDKLFQVRVKMN</sequence>
<reference evidence="7" key="1">
    <citation type="journal article" date="2013" name="Genetics">
        <title>The draft genome and transcriptome of Panagrellus redivivus are shaped by the harsh demands of a free-living lifestyle.</title>
        <authorList>
            <person name="Srinivasan J."/>
            <person name="Dillman A.R."/>
            <person name="Macchietto M.G."/>
            <person name="Heikkinen L."/>
            <person name="Lakso M."/>
            <person name="Fracchia K.M."/>
            <person name="Antoshechkin I."/>
            <person name="Mortazavi A."/>
            <person name="Wong G."/>
            <person name="Sternberg P.W."/>
        </authorList>
    </citation>
    <scope>NUCLEOTIDE SEQUENCE [LARGE SCALE GENOMIC DNA]</scope>
    <source>
        <strain evidence="7">MT8872</strain>
    </source>
</reference>
<proteinExistence type="inferred from homology"/>
<dbReference type="InterPro" id="IPR000340">
    <property type="entry name" value="Dual-sp_phosphatase_cat-dom"/>
</dbReference>
<feature type="region of interest" description="Disordered" evidence="5">
    <location>
        <begin position="1"/>
        <end position="30"/>
    </location>
</feature>
<feature type="compositionally biased region" description="Low complexity" evidence="5">
    <location>
        <begin position="17"/>
        <end position="30"/>
    </location>
</feature>
<accession>A0A7E4ZRK8</accession>
<evidence type="ECO:0000256" key="3">
    <source>
        <dbReference type="ARBA" id="ARBA00022801"/>
    </source>
</evidence>
<dbReference type="SUPFAM" id="SSF52799">
    <property type="entry name" value="(Phosphotyrosine protein) phosphatases II"/>
    <property type="match status" value="1"/>
</dbReference>
<dbReference type="EC" id="3.1.3.48" evidence="2"/>
<dbReference type="InterPro" id="IPR029021">
    <property type="entry name" value="Prot-tyrosine_phosphatase-like"/>
</dbReference>